<keyword evidence="4" id="KW-0234">DNA repair</keyword>
<sequence>MSDDDDFQEIPLTQATQQPLKPSDSSRRPSKRPKAAATSAPGKENVPPSRKKRDCSEKEELKSKGSYLCDSIESRLLNARSGGDGNITCGFSEESEGSYSCNSVESRLLKSRSGGDGDGNGGFCEESDEDFEQLDVLIRLCSEGEEEPDSDGFRFREQRGSGSEGRGLVRCPLCEIDISDLNDELRQVHTNGCLDRLEADNVLPNGDRECRFPQPFNDGSPVQTHQKVVDVSPVIEWIHSLGLGRYEEAFIREEIDWDTLQRLTEEISCLFFTGSIEHRRHCTWTKEEDRSLALSELRKGALIRLTSTHIKLAANKLITDYFPGSVTDRSRGCISSGERKAAEKIQLGSSRKQVVVKNRARSGKLRDLPLWCCIPGTPFRVDAFRYPSKRLFPLVSYSFSLGSSNYQGLTRSFCHGKIYCSAITARLVNMKIGIPWDRLQILPLNQKINIDGVDVTCLDANHCPGSIIILFEPSNGKAVLHTGDFRFSEEMTSMTVLQMCPIHTLILDTTYCNPQYDFPKQEAVIQFVIDAIQAEAFNPRTLFLIGKERLFLEVARVLRKKVYVNAAKLHILECLEFQKEDMQWFTLNEQESHIHVVPMWTLASFKRLKHISNQYAVPEGFVKGTIKFSKITKREDKPRKEKTPGRRWQQGTIIRYEVPYSEHSSFTELREFVKFVSPVNIIPSVNNHGSESVDTMVRLLSS</sequence>
<dbReference type="SUPFAM" id="SSF47769">
    <property type="entry name" value="SAM/Pointed domain"/>
    <property type="match status" value="1"/>
</dbReference>
<dbReference type="PROSITE" id="PS50105">
    <property type="entry name" value="SAM_DOMAIN"/>
    <property type="match status" value="1"/>
</dbReference>
<dbReference type="AlphaFoldDB" id="A0A438K8N7"/>
<evidence type="ECO:0000313" key="9">
    <source>
        <dbReference type="Proteomes" id="UP000288805"/>
    </source>
</evidence>
<dbReference type="GO" id="GO:0006281">
    <property type="term" value="P:DNA repair"/>
    <property type="evidence" value="ECO:0007669"/>
    <property type="project" value="UniProtKB-KW"/>
</dbReference>
<dbReference type="InterPro" id="IPR011084">
    <property type="entry name" value="DRMBL"/>
</dbReference>
<keyword evidence="3" id="KW-0227">DNA damage</keyword>
<reference evidence="8 9" key="1">
    <citation type="journal article" date="2018" name="PLoS Genet.">
        <title>Population sequencing reveals clonal diversity and ancestral inbreeding in the grapevine cultivar Chardonnay.</title>
        <authorList>
            <person name="Roach M.J."/>
            <person name="Johnson D.L."/>
            <person name="Bohlmann J."/>
            <person name="van Vuuren H.J."/>
            <person name="Jones S.J."/>
            <person name="Pretorius I.S."/>
            <person name="Schmidt S.A."/>
            <person name="Borneman A.R."/>
        </authorList>
    </citation>
    <scope>NUCLEOTIDE SEQUENCE [LARGE SCALE GENOMIC DNA]</scope>
    <source>
        <strain evidence="9">cv. Chardonnay</strain>
        <tissue evidence="8">Leaf</tissue>
    </source>
</reference>
<feature type="region of interest" description="Disordered" evidence="6">
    <location>
        <begin position="1"/>
        <end position="64"/>
    </location>
</feature>
<evidence type="ECO:0000313" key="8">
    <source>
        <dbReference type="EMBL" id="RVX17559.1"/>
    </source>
</evidence>
<dbReference type="Pfam" id="PF07522">
    <property type="entry name" value="DRMBL"/>
    <property type="match status" value="1"/>
</dbReference>
<evidence type="ECO:0000256" key="1">
    <source>
        <dbReference type="ARBA" id="ARBA00004123"/>
    </source>
</evidence>
<protein>
    <submittedName>
        <fullName evidence="8">DNA cross-link repair 1A protein</fullName>
    </submittedName>
</protein>
<comment type="similarity">
    <text evidence="2">Belongs to the DNA repair metallo-beta-lactamase (DRMBL) family.</text>
</comment>
<dbReference type="PANTHER" id="PTHR23240:SF6">
    <property type="entry name" value="DNA CROSS-LINK REPAIR 1A PROTEIN"/>
    <property type="match status" value="1"/>
</dbReference>
<dbReference type="InterPro" id="IPR036866">
    <property type="entry name" value="RibonucZ/Hydroxyglut_hydro"/>
</dbReference>
<dbReference type="Gene3D" id="3.40.50.12650">
    <property type="match status" value="1"/>
</dbReference>
<dbReference type="Pfam" id="PF00536">
    <property type="entry name" value="SAM_1"/>
    <property type="match status" value="1"/>
</dbReference>
<organism evidence="8 9">
    <name type="scientific">Vitis vinifera</name>
    <name type="common">Grape</name>
    <dbReference type="NCBI Taxonomy" id="29760"/>
    <lineage>
        <taxon>Eukaryota</taxon>
        <taxon>Viridiplantae</taxon>
        <taxon>Streptophyta</taxon>
        <taxon>Embryophyta</taxon>
        <taxon>Tracheophyta</taxon>
        <taxon>Spermatophyta</taxon>
        <taxon>Magnoliopsida</taxon>
        <taxon>eudicotyledons</taxon>
        <taxon>Gunneridae</taxon>
        <taxon>Pentapetalae</taxon>
        <taxon>rosids</taxon>
        <taxon>Vitales</taxon>
        <taxon>Vitaceae</taxon>
        <taxon>Viteae</taxon>
        <taxon>Vitis</taxon>
    </lineage>
</organism>
<evidence type="ECO:0000256" key="5">
    <source>
        <dbReference type="ARBA" id="ARBA00023242"/>
    </source>
</evidence>
<feature type="compositionally biased region" description="Polar residues" evidence="6">
    <location>
        <begin position="11"/>
        <end position="20"/>
    </location>
</feature>
<evidence type="ECO:0000256" key="6">
    <source>
        <dbReference type="SAM" id="MobiDB-lite"/>
    </source>
</evidence>
<dbReference type="CDD" id="cd09487">
    <property type="entry name" value="SAM_superfamily"/>
    <property type="match status" value="1"/>
</dbReference>
<dbReference type="Proteomes" id="UP000288805">
    <property type="component" value="Unassembled WGS sequence"/>
</dbReference>
<evidence type="ECO:0000256" key="3">
    <source>
        <dbReference type="ARBA" id="ARBA00022763"/>
    </source>
</evidence>
<gene>
    <name evidence="8" type="primary">DCLRE1A_1</name>
    <name evidence="8" type="ORF">CK203_003677</name>
</gene>
<keyword evidence="5" id="KW-0539">Nucleus</keyword>
<dbReference type="EMBL" id="QGNW01000013">
    <property type="protein sequence ID" value="RVX17559.1"/>
    <property type="molecule type" value="Genomic_DNA"/>
</dbReference>
<dbReference type="CDD" id="cd16273">
    <property type="entry name" value="SNM1A-1C-like_MBL-fold"/>
    <property type="match status" value="1"/>
</dbReference>
<dbReference type="GO" id="GO:0005634">
    <property type="term" value="C:nucleus"/>
    <property type="evidence" value="ECO:0007669"/>
    <property type="project" value="UniProtKB-SubCell"/>
</dbReference>
<name>A0A438K8N7_VITVI</name>
<dbReference type="SUPFAM" id="SSF56281">
    <property type="entry name" value="Metallo-hydrolase/oxidoreductase"/>
    <property type="match status" value="1"/>
</dbReference>
<feature type="compositionally biased region" description="Basic and acidic residues" evidence="6">
    <location>
        <begin position="54"/>
        <end position="63"/>
    </location>
</feature>
<evidence type="ECO:0000259" key="7">
    <source>
        <dbReference type="PROSITE" id="PS50105"/>
    </source>
</evidence>
<dbReference type="PANTHER" id="PTHR23240">
    <property type="entry name" value="DNA CROSS-LINK REPAIR PROTEIN PSO2/SNM1-RELATED"/>
    <property type="match status" value="1"/>
</dbReference>
<dbReference type="Gene3D" id="1.10.150.50">
    <property type="entry name" value="Transcription Factor, Ets-1"/>
    <property type="match status" value="1"/>
</dbReference>
<proteinExistence type="inferred from homology"/>
<evidence type="ECO:0000256" key="2">
    <source>
        <dbReference type="ARBA" id="ARBA00010304"/>
    </source>
</evidence>
<evidence type="ECO:0000256" key="4">
    <source>
        <dbReference type="ARBA" id="ARBA00023204"/>
    </source>
</evidence>
<dbReference type="Gene3D" id="3.60.15.10">
    <property type="entry name" value="Ribonuclease Z/Hydroxyacylglutathione hydrolase-like"/>
    <property type="match status" value="1"/>
</dbReference>
<dbReference type="InterPro" id="IPR001660">
    <property type="entry name" value="SAM"/>
</dbReference>
<comment type="caution">
    <text evidence="8">The sequence shown here is derived from an EMBL/GenBank/DDBJ whole genome shotgun (WGS) entry which is preliminary data.</text>
</comment>
<dbReference type="InterPro" id="IPR013761">
    <property type="entry name" value="SAM/pointed_sf"/>
</dbReference>
<comment type="subcellular location">
    <subcellularLocation>
        <location evidence="1">Nucleus</location>
    </subcellularLocation>
</comment>
<feature type="domain" description="SAM" evidence="7">
    <location>
        <begin position="229"/>
        <end position="266"/>
    </location>
</feature>
<accession>A0A438K8N7</accession>